<dbReference type="Proteomes" id="UP001058317">
    <property type="component" value="Chromosome"/>
</dbReference>
<dbReference type="RefSeq" id="WP_158655785.1">
    <property type="nucleotide sequence ID" value="NZ_AP026382.1"/>
</dbReference>
<proteinExistence type="predicted"/>
<reference evidence="1" key="1">
    <citation type="submission" date="2022-07" db="EMBL/GenBank/DDBJ databases">
        <title>Complete genome sequence of carbapenem-resistant Citrobacter spp. in Japan.</title>
        <authorList>
            <person name="Maehana S."/>
            <person name="Suzuki M."/>
            <person name="Kitasato H."/>
        </authorList>
    </citation>
    <scope>NUCLEOTIDE SEQUENCE</scope>
    <source>
        <strain evidence="1">KAM621</strain>
    </source>
</reference>
<gene>
    <name evidence="1" type="ORF">KAM621c_20220</name>
</gene>
<organism evidence="1 2">
    <name type="scientific">Citrobacter braakii</name>
    <dbReference type="NCBI Taxonomy" id="57706"/>
    <lineage>
        <taxon>Bacteria</taxon>
        <taxon>Pseudomonadati</taxon>
        <taxon>Pseudomonadota</taxon>
        <taxon>Gammaproteobacteria</taxon>
        <taxon>Enterobacterales</taxon>
        <taxon>Enterobacteriaceae</taxon>
        <taxon>Citrobacter</taxon>
        <taxon>Citrobacter freundii complex</taxon>
    </lineage>
</organism>
<accession>A0AAD1L431</accession>
<evidence type="ECO:0000313" key="2">
    <source>
        <dbReference type="Proteomes" id="UP001058317"/>
    </source>
</evidence>
<name>A0AAD1L431_CITBR</name>
<sequence length="47" mass="5317">MQNEKDKTVTLTEAERKFIMIAMIAYALSGELSEEDAKIAEQITNKL</sequence>
<evidence type="ECO:0000313" key="1">
    <source>
        <dbReference type="EMBL" id="BDN96917.1"/>
    </source>
</evidence>
<dbReference type="EMBL" id="AP026382">
    <property type="protein sequence ID" value="BDN96917.1"/>
    <property type="molecule type" value="Genomic_DNA"/>
</dbReference>
<protein>
    <submittedName>
        <fullName evidence="1">Uncharacterized protein</fullName>
    </submittedName>
</protein>
<dbReference type="AlphaFoldDB" id="A0AAD1L431"/>